<evidence type="ECO:0000256" key="2">
    <source>
        <dbReference type="ARBA" id="ARBA00022801"/>
    </source>
</evidence>
<evidence type="ECO:0000256" key="3">
    <source>
        <dbReference type="ARBA" id="ARBA00023004"/>
    </source>
</evidence>
<evidence type="ECO:0000256" key="1">
    <source>
        <dbReference type="ARBA" id="ARBA00022723"/>
    </source>
</evidence>
<sequence>MTDPNVSVLTSSTLPPKLTAPEIAAPSGGRVLKRRLRILHLSDTHLSGNGSLHHGIVDTMAALERTLNYAVDIPDIDVFVLSGDLSDDGTEESYRRLRQKVEPWAAARSIEVIYAMGNHDLPDVFASVLGKGERAVDLAGYRIITLDSSVAGHDHGSLSVEQLEQLVHLLAEPAVHGTIIVLHHPPTAAVTPLLRLIGLENPNALSDALHGTDVRLVLSGHYHHALSTTERGIPVVVAPGVANTSDVTAPRDVERPRAGSGFALIDLPSVGAPRVSFVAVPGPLDGKIVIELDSDALRAIAHRLEASS</sequence>
<dbReference type="Proteomes" id="UP000547458">
    <property type="component" value="Unassembled WGS sequence"/>
</dbReference>
<organism evidence="6 7">
    <name type="scientific">Arthrobacter pigmenti</name>
    <dbReference type="NCBI Taxonomy" id="271432"/>
    <lineage>
        <taxon>Bacteria</taxon>
        <taxon>Bacillati</taxon>
        <taxon>Actinomycetota</taxon>
        <taxon>Actinomycetes</taxon>
        <taxon>Micrococcales</taxon>
        <taxon>Micrococcaceae</taxon>
        <taxon>Arthrobacter</taxon>
    </lineage>
</organism>
<comment type="caution">
    <text evidence="6">The sequence shown here is derived from an EMBL/GenBank/DDBJ whole genome shotgun (WGS) entry which is preliminary data.</text>
</comment>
<accession>A0A846RV61</accession>
<dbReference type="InterPro" id="IPR029052">
    <property type="entry name" value="Metallo-depent_PP-like"/>
</dbReference>
<proteinExistence type="inferred from homology"/>
<gene>
    <name evidence="6" type="ORF">BJ994_003540</name>
</gene>
<evidence type="ECO:0000259" key="5">
    <source>
        <dbReference type="Pfam" id="PF00149"/>
    </source>
</evidence>
<dbReference type="SUPFAM" id="SSF56300">
    <property type="entry name" value="Metallo-dependent phosphatases"/>
    <property type="match status" value="1"/>
</dbReference>
<dbReference type="GO" id="GO:0016787">
    <property type="term" value="F:hydrolase activity"/>
    <property type="evidence" value="ECO:0007669"/>
    <property type="project" value="UniProtKB-KW"/>
</dbReference>
<keyword evidence="1" id="KW-0479">Metal-binding</keyword>
<evidence type="ECO:0000313" key="7">
    <source>
        <dbReference type="Proteomes" id="UP000547458"/>
    </source>
</evidence>
<keyword evidence="7" id="KW-1185">Reference proteome</keyword>
<evidence type="ECO:0000256" key="4">
    <source>
        <dbReference type="ARBA" id="ARBA00025742"/>
    </source>
</evidence>
<dbReference type="EMBL" id="JAATJL010000001">
    <property type="protein sequence ID" value="NJC24464.1"/>
    <property type="molecule type" value="Genomic_DNA"/>
</dbReference>
<dbReference type="AlphaFoldDB" id="A0A846RV61"/>
<feature type="domain" description="Calcineurin-like phosphoesterase" evidence="5">
    <location>
        <begin position="36"/>
        <end position="224"/>
    </location>
</feature>
<dbReference type="PANTHER" id="PTHR42988">
    <property type="entry name" value="PHOSPHOHYDROLASE"/>
    <property type="match status" value="1"/>
</dbReference>
<name>A0A846RV61_9MICC</name>
<dbReference type="GO" id="GO:0046872">
    <property type="term" value="F:metal ion binding"/>
    <property type="evidence" value="ECO:0007669"/>
    <property type="project" value="UniProtKB-KW"/>
</dbReference>
<reference evidence="6 7" key="1">
    <citation type="submission" date="2020-03" db="EMBL/GenBank/DDBJ databases">
        <title>Sequencing the genomes of 1000 actinobacteria strains.</title>
        <authorList>
            <person name="Klenk H.-P."/>
        </authorList>
    </citation>
    <scope>NUCLEOTIDE SEQUENCE [LARGE SCALE GENOMIC DNA]</scope>
    <source>
        <strain evidence="6 7">DSM 16403</strain>
    </source>
</reference>
<comment type="similarity">
    <text evidence="4">Belongs to the cyclic nucleotide phosphodiesterase class-III family.</text>
</comment>
<dbReference type="InterPro" id="IPR050884">
    <property type="entry name" value="CNP_phosphodiesterase-III"/>
</dbReference>
<dbReference type="InterPro" id="IPR004843">
    <property type="entry name" value="Calcineurin-like_PHP"/>
</dbReference>
<dbReference type="PANTHER" id="PTHR42988:SF2">
    <property type="entry name" value="CYCLIC NUCLEOTIDE PHOSPHODIESTERASE CBUA0032-RELATED"/>
    <property type="match status" value="1"/>
</dbReference>
<protein>
    <submittedName>
        <fullName evidence="6">3',5'-cyclic AMP phosphodiesterase CpdA</fullName>
    </submittedName>
</protein>
<dbReference type="Pfam" id="PF00149">
    <property type="entry name" value="Metallophos"/>
    <property type="match status" value="1"/>
</dbReference>
<dbReference type="RefSeq" id="WP_167995709.1">
    <property type="nucleotide sequence ID" value="NZ_JAATJL010000001.1"/>
</dbReference>
<keyword evidence="3" id="KW-0408">Iron</keyword>
<dbReference type="Gene3D" id="3.60.21.10">
    <property type="match status" value="1"/>
</dbReference>
<keyword evidence="2" id="KW-0378">Hydrolase</keyword>
<evidence type="ECO:0000313" key="6">
    <source>
        <dbReference type="EMBL" id="NJC24464.1"/>
    </source>
</evidence>